<dbReference type="GO" id="GO:2001070">
    <property type="term" value="F:starch binding"/>
    <property type="evidence" value="ECO:0007669"/>
    <property type="project" value="InterPro"/>
</dbReference>
<dbReference type="Gene3D" id="2.60.40.3620">
    <property type="match status" value="3"/>
</dbReference>
<organism evidence="3 4">
    <name type="scientific">Candidatus Limisoma faecipullorum</name>
    <dbReference type="NCBI Taxonomy" id="2840854"/>
    <lineage>
        <taxon>Bacteria</taxon>
        <taxon>Pseudomonadati</taxon>
        <taxon>Bacteroidota</taxon>
        <taxon>Bacteroidia</taxon>
        <taxon>Bacteroidales</taxon>
        <taxon>Candidatus Limisoma</taxon>
    </lineage>
</organism>
<evidence type="ECO:0000259" key="1">
    <source>
        <dbReference type="Pfam" id="PF16411"/>
    </source>
</evidence>
<sequence>MKKLGIFLMSVAALGFTACDDYEEVTPQSNPQQTIMAVDGLEVALADGLQAPINLETLEADSVELITTTATPEMNEGTYFTYNAEIAADNTFAQVQNVGLTNGKIAKEDLDNAFRALFGKTPNMREMHFRFVPYMTDGTSKVLFKKDTYLAATSQKVTPVNLGLEVDANGYYIVTDTWFNGGWETTLVKLENSGADVYDDAVFKATLNMSAAGDILIVGASDVEAAVASDDPSVYMWSPVADAEGNVPSAGTLTYGVAVADMKTIPVGAGLWDVSIDMLERTYSVKSNIPETLYAVGSFNNWAHDVNTFIYEKEEGTHSGFIDMSAAAAPIEYKFSTQPDWNGTNFGMDANVEGGLSIDGGAGNLKLEEAGIYYFKLQAEALTYSAYKVDSWGLVGDATPGGWDADTALEYKGGLVWESTVALTVGEYKFRANGAWDLSLGGAADNLIDNAGNIKVEQAGTYTVTLDLSNPVTYTATFTAQ</sequence>
<dbReference type="GO" id="GO:0019867">
    <property type="term" value="C:outer membrane"/>
    <property type="evidence" value="ECO:0007669"/>
    <property type="project" value="InterPro"/>
</dbReference>
<dbReference type="Pfam" id="PF17142">
    <property type="entry name" value="SusF_N"/>
    <property type="match status" value="1"/>
</dbReference>
<dbReference type="Pfam" id="PF16411">
    <property type="entry name" value="SusF_SusE"/>
    <property type="match status" value="1"/>
</dbReference>
<dbReference type="InterPro" id="IPR033408">
    <property type="entry name" value="SusF_N"/>
</dbReference>
<dbReference type="PROSITE" id="PS51257">
    <property type="entry name" value="PROKAR_LIPOPROTEIN"/>
    <property type="match status" value="1"/>
</dbReference>
<feature type="domain" description="Outer membrane protein SusF/SusE-like C-terminal" evidence="1">
    <location>
        <begin position="293"/>
        <end position="384"/>
    </location>
</feature>
<dbReference type="CDD" id="cd12956">
    <property type="entry name" value="CBM_SusE-F_like"/>
    <property type="match status" value="1"/>
</dbReference>
<protein>
    <submittedName>
        <fullName evidence="3">DUF5115 domain-containing protein</fullName>
    </submittedName>
</protein>
<gene>
    <name evidence="3" type="ORF">IAB88_05195</name>
</gene>
<feature type="domain" description="Outer membrane protein SusF N-terminal" evidence="2">
    <location>
        <begin position="25"/>
        <end position="131"/>
    </location>
</feature>
<dbReference type="InterPro" id="IPR032187">
    <property type="entry name" value="SusF/SusE-like_C"/>
</dbReference>
<reference evidence="3" key="2">
    <citation type="journal article" date="2021" name="PeerJ">
        <title>Extensive microbial diversity within the chicken gut microbiome revealed by metagenomics and culture.</title>
        <authorList>
            <person name="Gilroy R."/>
            <person name="Ravi A."/>
            <person name="Getino M."/>
            <person name="Pursley I."/>
            <person name="Horton D.L."/>
            <person name="Alikhan N.F."/>
            <person name="Baker D."/>
            <person name="Gharbi K."/>
            <person name="Hall N."/>
            <person name="Watson M."/>
            <person name="Adriaenssens E.M."/>
            <person name="Foster-Nyarko E."/>
            <person name="Jarju S."/>
            <person name="Secka A."/>
            <person name="Antonio M."/>
            <person name="Oren A."/>
            <person name="Chaudhuri R.R."/>
            <person name="La Ragione R."/>
            <person name="Hildebrand F."/>
            <person name="Pallen M.J."/>
        </authorList>
    </citation>
    <scope>NUCLEOTIDE SEQUENCE</scope>
    <source>
        <strain evidence="3">6919</strain>
    </source>
</reference>
<accession>A0A9D9NK13</accession>
<dbReference type="EMBL" id="JADIMC010000059">
    <property type="protein sequence ID" value="MBO8476371.1"/>
    <property type="molecule type" value="Genomic_DNA"/>
</dbReference>
<evidence type="ECO:0000313" key="4">
    <source>
        <dbReference type="Proteomes" id="UP000823598"/>
    </source>
</evidence>
<reference evidence="3" key="1">
    <citation type="submission" date="2020-10" db="EMBL/GenBank/DDBJ databases">
        <authorList>
            <person name="Gilroy R."/>
        </authorList>
    </citation>
    <scope>NUCLEOTIDE SEQUENCE</scope>
    <source>
        <strain evidence="3">6919</strain>
    </source>
</reference>
<dbReference type="AlphaFoldDB" id="A0A9D9NK13"/>
<name>A0A9D9NK13_9BACT</name>
<evidence type="ECO:0000313" key="3">
    <source>
        <dbReference type="EMBL" id="MBO8476371.1"/>
    </source>
</evidence>
<comment type="caution">
    <text evidence="3">The sequence shown here is derived from an EMBL/GenBank/DDBJ whole genome shotgun (WGS) entry which is preliminary data.</text>
</comment>
<evidence type="ECO:0000259" key="2">
    <source>
        <dbReference type="Pfam" id="PF17142"/>
    </source>
</evidence>
<proteinExistence type="predicted"/>
<dbReference type="Proteomes" id="UP000823598">
    <property type="component" value="Unassembled WGS sequence"/>
</dbReference>